<evidence type="ECO:0000313" key="2">
    <source>
        <dbReference type="Proteomes" id="UP001150581"/>
    </source>
</evidence>
<comment type="caution">
    <text evidence="1">The sequence shown here is derived from an EMBL/GenBank/DDBJ whole genome shotgun (WGS) entry which is preliminary data.</text>
</comment>
<sequence length="549" mass="60985">MDDNGDNGDDIGSTRRRAHPSRSRVDMGLTLVVTKRGRKTLLTDAAHATSTSASADINEIIRLSAAVDLEDKENNCEEAIGPVGAAGQSVYGFQKRSQRGRGGNSISVSANARGTRGRGRGRGGAKGSRGRGAGSSATKARYRERVTVEDIDEDENDEDEDEDDGDDEDVNEDSVADSQDDGENIGDGDDIMEVEEDEFGRNGPAYERYFQDLHTTKGSKTSNNTLSKLPPLSQAECRTILAKVRPKHERELETLEQLHRREFKQWYFELTCGFNIIFYGYGSKRRIMNMLATHLATDAPAVIVNGYFPTLNFKQTLEKIISEVIGFSDTTGTIADLASLIHGYFESDSREVDKMYIVVHNIDGPCLRKHQGALAVLADCKRIHMLASIDHIEAPLIWDSSMITRFNWAWHDLTTFESYTVEMSYENYGSESTEIGPRGVLHVLASLTENVKSIFRILAEYQIAESVMDDAASGAQKRPGAKAPEMPYNGYFAACRDQFLVSSEMTFRSQLTEFRDHKVIQSRHATDGTEFVHIPLDAAMLETILESMD</sequence>
<evidence type="ECO:0000313" key="1">
    <source>
        <dbReference type="EMBL" id="KAJ1887525.1"/>
    </source>
</evidence>
<gene>
    <name evidence="1" type="primary">ORC2</name>
    <name evidence="1" type="ORF">LPJ66_009071</name>
</gene>
<proteinExistence type="predicted"/>
<dbReference type="EMBL" id="JANBPG010001974">
    <property type="protein sequence ID" value="KAJ1887525.1"/>
    <property type="molecule type" value="Genomic_DNA"/>
</dbReference>
<name>A0ACC1I4A0_9FUNG</name>
<protein>
    <submittedName>
        <fullName evidence="1">Origin recognition complex subunit 2</fullName>
    </submittedName>
</protein>
<organism evidence="1 2">
    <name type="scientific">Kickxella alabastrina</name>
    <dbReference type="NCBI Taxonomy" id="61397"/>
    <lineage>
        <taxon>Eukaryota</taxon>
        <taxon>Fungi</taxon>
        <taxon>Fungi incertae sedis</taxon>
        <taxon>Zoopagomycota</taxon>
        <taxon>Kickxellomycotina</taxon>
        <taxon>Kickxellomycetes</taxon>
        <taxon>Kickxellales</taxon>
        <taxon>Kickxellaceae</taxon>
        <taxon>Kickxella</taxon>
    </lineage>
</organism>
<dbReference type="Proteomes" id="UP001150581">
    <property type="component" value="Unassembled WGS sequence"/>
</dbReference>
<accession>A0ACC1I4A0</accession>
<keyword evidence="2" id="KW-1185">Reference proteome</keyword>
<reference evidence="1" key="1">
    <citation type="submission" date="2022-07" db="EMBL/GenBank/DDBJ databases">
        <title>Phylogenomic reconstructions and comparative analyses of Kickxellomycotina fungi.</title>
        <authorList>
            <person name="Reynolds N.K."/>
            <person name="Stajich J.E."/>
            <person name="Barry K."/>
            <person name="Grigoriev I.V."/>
            <person name="Crous P."/>
            <person name="Smith M.E."/>
        </authorList>
    </citation>
    <scope>NUCLEOTIDE SEQUENCE</scope>
    <source>
        <strain evidence="1">Benny 63K</strain>
    </source>
</reference>